<dbReference type="KEGG" id="serj:SGUI_2969"/>
<protein>
    <submittedName>
        <fullName evidence="2">Ribose/xylose/arabinose/galactoside ABC-type transport system permease</fullName>
    </submittedName>
</protein>
<evidence type="ECO:0000256" key="1">
    <source>
        <dbReference type="SAM" id="Phobius"/>
    </source>
</evidence>
<keyword evidence="1" id="KW-0812">Transmembrane</keyword>
<organism evidence="2 3">
    <name type="scientific">Serinicoccus hydrothermalis</name>
    <dbReference type="NCBI Taxonomy" id="1758689"/>
    <lineage>
        <taxon>Bacteria</taxon>
        <taxon>Bacillati</taxon>
        <taxon>Actinomycetota</taxon>
        <taxon>Actinomycetes</taxon>
        <taxon>Micrococcales</taxon>
        <taxon>Ornithinimicrobiaceae</taxon>
        <taxon>Serinicoccus</taxon>
    </lineage>
</organism>
<feature type="transmembrane region" description="Helical" evidence="1">
    <location>
        <begin position="33"/>
        <end position="51"/>
    </location>
</feature>
<gene>
    <name evidence="2" type="ORF">SGUI_2969</name>
</gene>
<dbReference type="Proteomes" id="UP000092482">
    <property type="component" value="Chromosome"/>
</dbReference>
<sequence length="128" mass="13256">MQNSSMPRTTVVLGVLLIAVGVIGWLAAGMSSWTALIPAILGVVLTVCGVLGRSNPKVWIHAALLVAVIGALGTLRNVLGLGDLVTGEAERPLAVISGTISFVLLVGYVVLGVRSFVAVRRQRRSAVS</sequence>
<keyword evidence="3" id="KW-1185">Reference proteome</keyword>
<dbReference type="EMBL" id="CP014989">
    <property type="protein sequence ID" value="ANS80365.1"/>
    <property type="molecule type" value="Genomic_DNA"/>
</dbReference>
<dbReference type="AlphaFoldDB" id="A0A1B1NG02"/>
<evidence type="ECO:0000313" key="2">
    <source>
        <dbReference type="EMBL" id="ANS80365.1"/>
    </source>
</evidence>
<name>A0A1B1NG02_9MICO</name>
<feature type="transmembrane region" description="Helical" evidence="1">
    <location>
        <begin position="95"/>
        <end position="117"/>
    </location>
</feature>
<keyword evidence="1" id="KW-1133">Transmembrane helix</keyword>
<feature type="transmembrane region" description="Helical" evidence="1">
    <location>
        <begin position="58"/>
        <end position="75"/>
    </location>
</feature>
<proteinExistence type="predicted"/>
<reference evidence="2 3" key="1">
    <citation type="submission" date="2016-03" db="EMBL/GenBank/DDBJ databases">
        <title>Shallow-sea hydrothermal system.</title>
        <authorList>
            <person name="Tang K."/>
        </authorList>
    </citation>
    <scope>NUCLEOTIDE SEQUENCE [LARGE SCALE GENOMIC DNA]</scope>
    <source>
        <strain evidence="2 3">JLT9</strain>
    </source>
</reference>
<dbReference type="RefSeq" id="WP_083190727.1">
    <property type="nucleotide sequence ID" value="NZ_CP014989.1"/>
</dbReference>
<accession>A0A1B1NG02</accession>
<feature type="transmembrane region" description="Helical" evidence="1">
    <location>
        <begin position="9"/>
        <end position="27"/>
    </location>
</feature>
<dbReference type="STRING" id="1758689.SGUI_2969"/>
<evidence type="ECO:0000313" key="3">
    <source>
        <dbReference type="Proteomes" id="UP000092482"/>
    </source>
</evidence>
<keyword evidence="1" id="KW-0472">Membrane</keyword>